<dbReference type="SUPFAM" id="SSF110849">
    <property type="entry name" value="ParB/Sulfiredoxin"/>
    <property type="match status" value="1"/>
</dbReference>
<dbReference type="PANTHER" id="PTHR33375">
    <property type="entry name" value="CHROMOSOME-PARTITIONING PROTEIN PARB-RELATED"/>
    <property type="match status" value="1"/>
</dbReference>
<dbReference type="GO" id="GO:0005694">
    <property type="term" value="C:chromosome"/>
    <property type="evidence" value="ECO:0007669"/>
    <property type="project" value="TreeGrafter"/>
</dbReference>
<organism evidence="2 3">
    <name type="scientific">Cupriavidus basilensis</name>
    <dbReference type="NCBI Taxonomy" id="68895"/>
    <lineage>
        <taxon>Bacteria</taxon>
        <taxon>Pseudomonadati</taxon>
        <taxon>Pseudomonadota</taxon>
        <taxon>Betaproteobacteria</taxon>
        <taxon>Burkholderiales</taxon>
        <taxon>Burkholderiaceae</taxon>
        <taxon>Cupriavidus</taxon>
    </lineage>
</organism>
<feature type="domain" description="ParB-like N-terminal" evidence="1">
    <location>
        <begin position="1"/>
        <end position="87"/>
    </location>
</feature>
<dbReference type="GO" id="GO:0007059">
    <property type="term" value="P:chromosome segregation"/>
    <property type="evidence" value="ECO:0007669"/>
    <property type="project" value="TreeGrafter"/>
</dbReference>
<dbReference type="InterPro" id="IPR036086">
    <property type="entry name" value="ParB/Sulfiredoxin_sf"/>
</dbReference>
<accession>A0A643FYD3</accession>
<proteinExistence type="predicted"/>
<name>A0A643FYD3_9BURK</name>
<dbReference type="Gene3D" id="3.90.1530.30">
    <property type="match status" value="1"/>
</dbReference>
<dbReference type="SMART" id="SM00470">
    <property type="entry name" value="ParB"/>
    <property type="match status" value="1"/>
</dbReference>
<dbReference type="Gene3D" id="1.10.10.2830">
    <property type="match status" value="1"/>
</dbReference>
<dbReference type="CDD" id="cd16411">
    <property type="entry name" value="ParB_N_like"/>
    <property type="match status" value="1"/>
</dbReference>
<protein>
    <submittedName>
        <fullName evidence="2">ParB N-terminal domain-containing protein</fullName>
    </submittedName>
</protein>
<dbReference type="Proteomes" id="UP000397656">
    <property type="component" value="Chromosome 1"/>
</dbReference>
<dbReference type="SUPFAM" id="SSF109709">
    <property type="entry name" value="KorB DNA-binding domain-like"/>
    <property type="match status" value="1"/>
</dbReference>
<gene>
    <name evidence="2" type="ORF">F7R26_000140</name>
</gene>
<evidence type="ECO:0000313" key="3">
    <source>
        <dbReference type="Proteomes" id="UP000397656"/>
    </source>
</evidence>
<dbReference type="InterPro" id="IPR003115">
    <property type="entry name" value="ParB_N"/>
</dbReference>
<dbReference type="Pfam" id="PF02195">
    <property type="entry name" value="ParB_N"/>
    <property type="match status" value="1"/>
</dbReference>
<dbReference type="InterPro" id="IPR050336">
    <property type="entry name" value="Chromosome_partition/occlusion"/>
</dbReference>
<dbReference type="EMBL" id="CP062803">
    <property type="protein sequence ID" value="QOT78362.1"/>
    <property type="molecule type" value="Genomic_DNA"/>
</dbReference>
<dbReference type="Pfam" id="PF07506">
    <property type="entry name" value="RepB"/>
    <property type="match status" value="1"/>
</dbReference>
<dbReference type="AlphaFoldDB" id="A0A643FYD3"/>
<evidence type="ECO:0000259" key="1">
    <source>
        <dbReference type="SMART" id="SM00470"/>
    </source>
</evidence>
<reference evidence="2 3" key="1">
    <citation type="submission" date="2020-10" db="EMBL/GenBank/DDBJ databases">
        <title>Complete genome sequence of Cupriavidus basilensis CCUG 49340T.</title>
        <authorList>
            <person name="Salva-Serra F."/>
            <person name="Donoso R.A."/>
            <person name="Cho K.H."/>
            <person name="Yoo J.A."/>
            <person name="Lee K."/>
            <person name="Yoon S.-H."/>
            <person name="Perez-Pantoja D."/>
            <person name="Moore E.R.B."/>
        </authorList>
    </citation>
    <scope>NUCLEOTIDE SEQUENCE [LARGE SCALE GENOMIC DNA]</scope>
    <source>
        <strain evidence="3">CCUG 49340</strain>
    </source>
</reference>
<dbReference type="InterPro" id="IPR011111">
    <property type="entry name" value="Plasmid_RepB"/>
</dbReference>
<evidence type="ECO:0000313" key="2">
    <source>
        <dbReference type="EMBL" id="QOT78362.1"/>
    </source>
</evidence>
<dbReference type="PANTHER" id="PTHR33375:SF1">
    <property type="entry name" value="CHROMOSOME-PARTITIONING PROTEIN PARB-RELATED"/>
    <property type="match status" value="1"/>
</dbReference>
<sequence length="284" mass="31528">MLPIESISVANPRVRNRRVHKEITENIHRVGLKRPISVRRLNDGKFALICGQGRLEAYQMLGQSEIPALIVETDEQTAHVMSVVENVARRNPRASETLAQVGALRQRGYSDAEIGKKIGCTASWVANIANLLEKGEKRLLAAAEAGHIPLYLAVNISRVNDAEAQQLLLDAYNKGELKGKKVSVVRRILELRARVGKAVSPSRSGTTSRKQLSPAELTKLFNREAERHRLFQKKAELAHQSLTVACEIFKELYANHEFVGLLRTEALDNVPQPLLESARKGGLL</sequence>